<dbReference type="GO" id="GO:0003700">
    <property type="term" value="F:DNA-binding transcription factor activity"/>
    <property type="evidence" value="ECO:0007669"/>
    <property type="project" value="InterPro"/>
</dbReference>
<organism evidence="4 5">
    <name type="scientific">Phialophora macrospora</name>
    <dbReference type="NCBI Taxonomy" id="1851006"/>
    <lineage>
        <taxon>Eukaryota</taxon>
        <taxon>Fungi</taxon>
        <taxon>Dikarya</taxon>
        <taxon>Ascomycota</taxon>
        <taxon>Pezizomycotina</taxon>
        <taxon>Eurotiomycetes</taxon>
        <taxon>Chaetothyriomycetidae</taxon>
        <taxon>Chaetothyriales</taxon>
        <taxon>Herpotrichiellaceae</taxon>
        <taxon>Phialophora</taxon>
    </lineage>
</organism>
<dbReference type="InterPro" id="IPR035451">
    <property type="entry name" value="Ada-like_dom_sf"/>
</dbReference>
<dbReference type="InterPro" id="IPR004026">
    <property type="entry name" value="Ada_DNA_repair_Zn-bd"/>
</dbReference>
<dbReference type="Gene3D" id="1.10.10.60">
    <property type="entry name" value="Homeodomain-like"/>
    <property type="match status" value="1"/>
</dbReference>
<reference evidence="4 5" key="1">
    <citation type="submission" date="2015-01" db="EMBL/GenBank/DDBJ databases">
        <title>The Genome Sequence of Capronia semiimmersa CBS27337.</title>
        <authorList>
            <consortium name="The Broad Institute Genomics Platform"/>
            <person name="Cuomo C."/>
            <person name="de Hoog S."/>
            <person name="Gorbushina A."/>
            <person name="Stielow B."/>
            <person name="Teixiera M."/>
            <person name="Abouelleil A."/>
            <person name="Chapman S.B."/>
            <person name="Priest M."/>
            <person name="Young S.K."/>
            <person name="Wortman J."/>
            <person name="Nusbaum C."/>
            <person name="Birren B."/>
        </authorList>
    </citation>
    <scope>NUCLEOTIDE SEQUENCE [LARGE SCALE GENOMIC DNA]</scope>
    <source>
        <strain evidence="4 5">CBS 27337</strain>
    </source>
</reference>
<dbReference type="EMBL" id="KN846958">
    <property type="protein sequence ID" value="KIW69776.1"/>
    <property type="molecule type" value="Genomic_DNA"/>
</dbReference>
<evidence type="ECO:0000256" key="1">
    <source>
        <dbReference type="ARBA" id="ARBA00023159"/>
    </source>
</evidence>
<dbReference type="InterPro" id="IPR018060">
    <property type="entry name" value="HTH_AraC"/>
</dbReference>
<accession>A0A0D2CX79</accession>
<dbReference type="GO" id="GO:0006281">
    <property type="term" value="P:DNA repair"/>
    <property type="evidence" value="ECO:0007669"/>
    <property type="project" value="InterPro"/>
</dbReference>
<dbReference type="GO" id="GO:0008168">
    <property type="term" value="F:methyltransferase activity"/>
    <property type="evidence" value="ECO:0007669"/>
    <property type="project" value="InterPro"/>
</dbReference>
<feature type="region of interest" description="Disordered" evidence="2">
    <location>
        <begin position="207"/>
        <end position="255"/>
    </location>
</feature>
<evidence type="ECO:0000313" key="4">
    <source>
        <dbReference type="EMBL" id="KIW69776.1"/>
    </source>
</evidence>
<gene>
    <name evidence="4" type="ORF">PV04_05634</name>
</gene>
<evidence type="ECO:0000313" key="5">
    <source>
        <dbReference type="Proteomes" id="UP000054266"/>
    </source>
</evidence>
<protein>
    <recommendedName>
        <fullName evidence="3">HTH araC/xylS-type domain-containing protein</fullName>
    </recommendedName>
</protein>
<evidence type="ECO:0000259" key="3">
    <source>
        <dbReference type="PROSITE" id="PS01124"/>
    </source>
</evidence>
<feature type="domain" description="HTH araC/xylS-type" evidence="3">
    <location>
        <begin position="148"/>
        <end position="195"/>
    </location>
</feature>
<keyword evidence="1" id="KW-0010">Activator</keyword>
<dbReference type="AlphaFoldDB" id="A0A0D2CX79"/>
<dbReference type="GO" id="GO:0008270">
    <property type="term" value="F:zinc ion binding"/>
    <property type="evidence" value="ECO:0007669"/>
    <property type="project" value="InterPro"/>
</dbReference>
<dbReference type="GO" id="GO:0043565">
    <property type="term" value="F:sequence-specific DNA binding"/>
    <property type="evidence" value="ECO:0007669"/>
    <property type="project" value="InterPro"/>
</dbReference>
<dbReference type="PROSITE" id="PS01124">
    <property type="entry name" value="HTH_ARAC_FAMILY_2"/>
    <property type="match status" value="1"/>
</dbReference>
<dbReference type="HOGENOM" id="CLU_000445_81_3_1"/>
<dbReference type="SUPFAM" id="SSF57884">
    <property type="entry name" value="Ada DNA repair protein, N-terminal domain (N-Ada 10)"/>
    <property type="match status" value="1"/>
</dbReference>
<name>A0A0D2CX79_9EURO</name>
<feature type="compositionally biased region" description="Polar residues" evidence="2">
    <location>
        <begin position="219"/>
        <end position="228"/>
    </location>
</feature>
<dbReference type="STRING" id="5601.A0A0D2CX79"/>
<keyword evidence="5" id="KW-1185">Reference proteome</keyword>
<dbReference type="Gene3D" id="3.40.10.10">
    <property type="entry name" value="DNA Methylphosphotriester Repair Domain"/>
    <property type="match status" value="1"/>
</dbReference>
<sequence length="278" mass="30692">MTETISSAGRLNEDIVAISVRKRQLFHIFATDSNIKSIQPRRVPKWGLQPSTASLRKKMTTAVFSTPQERWSAIASRNPDAAGAFVYAVKTTGIYCRPDCKARLARRANILFFDSGPLAEEAGYRACKRCKPELLVSQQEDPLFGKIRHAVSLVQEHASKGQKISLGILSQQVGLSKWHLLRVFRRIQGLSPHEMATAIINAIETEADGSPESAVPQAGSDTTVGTDINRSEAHPPTRPSWDARGQGYMSGDWGDSENAEVDNLLRDLFPELYSDVTE</sequence>
<evidence type="ECO:0000256" key="2">
    <source>
        <dbReference type="SAM" id="MobiDB-lite"/>
    </source>
</evidence>
<dbReference type="Pfam" id="PF02805">
    <property type="entry name" value="Ada_Zn_binding"/>
    <property type="match status" value="1"/>
</dbReference>
<dbReference type="Proteomes" id="UP000054266">
    <property type="component" value="Unassembled WGS sequence"/>
</dbReference>
<proteinExistence type="predicted"/>